<evidence type="ECO:0000256" key="5">
    <source>
        <dbReference type="ARBA" id="ARBA00023136"/>
    </source>
</evidence>
<evidence type="ECO:0000256" key="2">
    <source>
        <dbReference type="ARBA" id="ARBA00022475"/>
    </source>
</evidence>
<feature type="transmembrane region" description="Helical" evidence="6">
    <location>
        <begin position="264"/>
        <end position="283"/>
    </location>
</feature>
<evidence type="ECO:0000256" key="1">
    <source>
        <dbReference type="ARBA" id="ARBA00004651"/>
    </source>
</evidence>
<evidence type="ECO:0000256" key="4">
    <source>
        <dbReference type="ARBA" id="ARBA00022989"/>
    </source>
</evidence>
<dbReference type="RefSeq" id="WP_180995266.1">
    <property type="nucleotide sequence ID" value="NZ_AP025564.1"/>
</dbReference>
<proteinExistence type="predicted"/>
<dbReference type="Proteomes" id="UP001320544">
    <property type="component" value="Chromosome"/>
</dbReference>
<sequence>MAAADAIMWIALCTAFASGALVLPSAVAGIRRMRASEKARSKAIGDDMHTAALLRRGVGWFAPLAGALLKVGFVAKAFDEAEAMASMRGYATTAKNLCSIWCAASVGAIVVGSMVASSPVFGIAAAVCASAAGWFLVERARESRTRRMREGVPDVFRAMESCFFAGLSLLQTFQHLADESPEPLDAVFDQAARKLEMGETPSRVLGSFRKQAALPELSFVAIALEIQHDAGGSMRQVLAAARDSIENDLELRRSLQVQTAQAKLSARVVTVLPFVLIAVFSLITEDFLAPFFSGAAGVALLTIAVVMQAAGVLSVRSMLKVGFD</sequence>
<dbReference type="PANTHER" id="PTHR35007">
    <property type="entry name" value="INTEGRAL MEMBRANE PROTEIN-RELATED"/>
    <property type="match status" value="1"/>
</dbReference>
<evidence type="ECO:0000313" key="9">
    <source>
        <dbReference type="Proteomes" id="UP001320544"/>
    </source>
</evidence>
<evidence type="ECO:0000313" key="8">
    <source>
        <dbReference type="EMBL" id="BDE97508.1"/>
    </source>
</evidence>
<name>A0ABM7WM94_9ACTN</name>
<dbReference type="InterPro" id="IPR018076">
    <property type="entry name" value="T2SS_GspF_dom"/>
</dbReference>
<gene>
    <name evidence="8" type="ORF">CE91St30_28410</name>
</gene>
<keyword evidence="3 6" id="KW-0812">Transmembrane</keyword>
<evidence type="ECO:0000256" key="6">
    <source>
        <dbReference type="SAM" id="Phobius"/>
    </source>
</evidence>
<feature type="transmembrane region" description="Helical" evidence="6">
    <location>
        <begin position="97"/>
        <end position="114"/>
    </location>
</feature>
<keyword evidence="9" id="KW-1185">Reference proteome</keyword>
<dbReference type="InterPro" id="IPR042094">
    <property type="entry name" value="T2SS_GspF_sf"/>
</dbReference>
<comment type="subcellular location">
    <subcellularLocation>
        <location evidence="1">Cell membrane</location>
        <topology evidence="1">Multi-pass membrane protein</topology>
    </subcellularLocation>
</comment>
<accession>A0ABM7WM94</accession>
<keyword evidence="4 6" id="KW-1133">Transmembrane helix</keyword>
<dbReference type="EMBL" id="AP025564">
    <property type="protein sequence ID" value="BDE97508.1"/>
    <property type="molecule type" value="Genomic_DNA"/>
</dbReference>
<keyword evidence="5 6" id="KW-0472">Membrane</keyword>
<reference evidence="8 9" key="1">
    <citation type="submission" date="2022-01" db="EMBL/GenBank/DDBJ databases">
        <title>Novel bile acid biosynthetic pathways are enriched in the microbiome of centenarians.</title>
        <authorList>
            <person name="Sato Y."/>
            <person name="Atarashi K."/>
            <person name="Plichta R.D."/>
            <person name="Arai Y."/>
            <person name="Sasajima S."/>
            <person name="Kearney M.S."/>
            <person name="Suda W."/>
            <person name="Takeshita K."/>
            <person name="Sasaki T."/>
            <person name="Okamoto S."/>
            <person name="Skelly N.A."/>
            <person name="Okamura Y."/>
            <person name="Vlamakis H."/>
            <person name="Li Y."/>
            <person name="Tanoue T."/>
            <person name="Takei H."/>
            <person name="Nittono H."/>
            <person name="Narushima S."/>
            <person name="Irie J."/>
            <person name="Itoh H."/>
            <person name="Moriya K."/>
            <person name="Sugiura Y."/>
            <person name="Suematsu M."/>
            <person name="Moritoki N."/>
            <person name="Shibata S."/>
            <person name="Littman R.D."/>
            <person name="Fischbach A.M."/>
            <person name="Uwamino Y."/>
            <person name="Inoue T."/>
            <person name="Honda A."/>
            <person name="Hattori M."/>
            <person name="Murai T."/>
            <person name="Xavier J.R."/>
            <person name="Hirose N."/>
            <person name="Honda K."/>
        </authorList>
    </citation>
    <scope>NUCLEOTIDE SEQUENCE [LARGE SCALE GENOMIC DNA]</scope>
    <source>
        <strain evidence="8 9">CE91-St30</strain>
    </source>
</reference>
<feature type="transmembrane region" description="Helical" evidence="6">
    <location>
        <begin position="289"/>
        <end position="313"/>
    </location>
</feature>
<dbReference type="Gene3D" id="1.20.81.30">
    <property type="entry name" value="Type II secretion system (T2SS), domain F"/>
    <property type="match status" value="1"/>
</dbReference>
<evidence type="ECO:0000256" key="3">
    <source>
        <dbReference type="ARBA" id="ARBA00022692"/>
    </source>
</evidence>
<feature type="transmembrane region" description="Helical" evidence="6">
    <location>
        <begin position="6"/>
        <end position="30"/>
    </location>
</feature>
<feature type="domain" description="Type II secretion system protein GspF" evidence="7">
    <location>
        <begin position="158"/>
        <end position="280"/>
    </location>
</feature>
<protein>
    <recommendedName>
        <fullName evidence="7">Type II secretion system protein GspF domain-containing protein</fullName>
    </recommendedName>
</protein>
<organism evidence="8 9">
    <name type="scientific">Raoultibacter timonensis</name>
    <dbReference type="NCBI Taxonomy" id="1907662"/>
    <lineage>
        <taxon>Bacteria</taxon>
        <taxon>Bacillati</taxon>
        <taxon>Actinomycetota</taxon>
        <taxon>Coriobacteriia</taxon>
        <taxon>Eggerthellales</taxon>
        <taxon>Eggerthellaceae</taxon>
        <taxon>Raoultibacter</taxon>
    </lineage>
</organism>
<keyword evidence="2" id="KW-1003">Cell membrane</keyword>
<feature type="transmembrane region" description="Helical" evidence="6">
    <location>
        <begin position="120"/>
        <end position="137"/>
    </location>
</feature>
<evidence type="ECO:0000259" key="7">
    <source>
        <dbReference type="Pfam" id="PF00482"/>
    </source>
</evidence>
<dbReference type="PANTHER" id="PTHR35007:SF1">
    <property type="entry name" value="PILUS ASSEMBLY PROTEIN"/>
    <property type="match status" value="1"/>
</dbReference>
<dbReference type="Pfam" id="PF00482">
    <property type="entry name" value="T2SSF"/>
    <property type="match status" value="1"/>
</dbReference>